<dbReference type="InterPro" id="IPR001056">
    <property type="entry name" value="PSII_PsbH"/>
</dbReference>
<keyword evidence="7" id="KW-0604">Photosystem II</keyword>
<dbReference type="GO" id="GO:0042301">
    <property type="term" value="F:phosphate ion binding"/>
    <property type="evidence" value="ECO:0007669"/>
    <property type="project" value="InterPro"/>
</dbReference>
<evidence type="ECO:0000256" key="5">
    <source>
        <dbReference type="ARBA" id="ARBA00022989"/>
    </source>
</evidence>
<dbReference type="EMBL" id="JAIWQS010000004">
    <property type="protein sequence ID" value="KAJ8768842.1"/>
    <property type="molecule type" value="Genomic_DNA"/>
</dbReference>
<dbReference type="InterPro" id="IPR036863">
    <property type="entry name" value="PSII_PsbH_sf"/>
</dbReference>
<evidence type="ECO:0000256" key="8">
    <source>
        <dbReference type="SAM" id="Phobius"/>
    </source>
</evidence>
<dbReference type="GO" id="GO:0009535">
    <property type="term" value="C:chloroplast thylakoid membrane"/>
    <property type="evidence" value="ECO:0007669"/>
    <property type="project" value="UniProtKB-SubCell"/>
</dbReference>
<dbReference type="Proteomes" id="UP001159364">
    <property type="component" value="Linkage Group LG04"/>
</dbReference>
<dbReference type="PANTHER" id="PTHR34469">
    <property type="entry name" value="PHOTOSYSTEM II REACTION CENTER PROTEIN H"/>
    <property type="match status" value="1"/>
</dbReference>
<evidence type="ECO:0000256" key="3">
    <source>
        <dbReference type="ARBA" id="ARBA00022553"/>
    </source>
</evidence>
<dbReference type="GO" id="GO:0015979">
    <property type="term" value="P:photosynthesis"/>
    <property type="evidence" value="ECO:0007669"/>
    <property type="project" value="UniProtKB-KW"/>
</dbReference>
<dbReference type="SUPFAM" id="SSF161025">
    <property type="entry name" value="Photosystem II 10 kDa phosphoprotein PsbH"/>
    <property type="match status" value="1"/>
</dbReference>
<dbReference type="GO" id="GO:0050821">
    <property type="term" value="P:protein stabilization"/>
    <property type="evidence" value="ECO:0007669"/>
    <property type="project" value="InterPro"/>
</dbReference>
<organism evidence="9 11">
    <name type="scientific">Erythroxylum novogranatense</name>
    <dbReference type="NCBI Taxonomy" id="1862640"/>
    <lineage>
        <taxon>Eukaryota</taxon>
        <taxon>Viridiplantae</taxon>
        <taxon>Streptophyta</taxon>
        <taxon>Embryophyta</taxon>
        <taxon>Tracheophyta</taxon>
        <taxon>Spermatophyta</taxon>
        <taxon>Magnoliopsida</taxon>
        <taxon>eudicotyledons</taxon>
        <taxon>Gunneridae</taxon>
        <taxon>Pentapetalae</taxon>
        <taxon>rosids</taxon>
        <taxon>fabids</taxon>
        <taxon>Malpighiales</taxon>
        <taxon>Erythroxylaceae</taxon>
        <taxon>Erythroxylum</taxon>
    </lineage>
</organism>
<keyword evidence="6 8" id="KW-0472">Membrane</keyword>
<evidence type="ECO:0000256" key="2">
    <source>
        <dbReference type="ARBA" id="ARBA00022531"/>
    </source>
</evidence>
<evidence type="ECO:0000313" key="11">
    <source>
        <dbReference type="Proteomes" id="UP001159364"/>
    </source>
</evidence>
<evidence type="ECO:0000256" key="7">
    <source>
        <dbReference type="ARBA" id="ARBA00023276"/>
    </source>
</evidence>
<keyword evidence="11" id="KW-1185">Reference proteome</keyword>
<dbReference type="PANTHER" id="PTHR34469:SF4">
    <property type="entry name" value="PHOTOSYSTEM II REACTION CENTER PROTEIN H"/>
    <property type="match status" value="1"/>
</dbReference>
<keyword evidence="5 8" id="KW-1133">Transmembrane helix</keyword>
<name>A0AAV8TLB0_9ROSI</name>
<evidence type="ECO:0008006" key="12">
    <source>
        <dbReference type="Google" id="ProtNLM"/>
    </source>
</evidence>
<comment type="caution">
    <text evidence="9">The sequence shown here is derived from an EMBL/GenBank/DDBJ whole genome shotgun (WGS) entry which is preliminary data.</text>
</comment>
<gene>
    <name evidence="9" type="ORF">K2173_005339</name>
    <name evidence="10" type="ORF">K2173_023746</name>
</gene>
<keyword evidence="3" id="KW-0597">Phosphoprotein</keyword>
<dbReference type="EMBL" id="JAIWQS010000004">
    <property type="protein sequence ID" value="KAJ8766728.1"/>
    <property type="molecule type" value="Genomic_DNA"/>
</dbReference>
<keyword evidence="4 8" id="KW-0812">Transmembrane</keyword>
<evidence type="ECO:0000313" key="9">
    <source>
        <dbReference type="EMBL" id="KAJ8766728.1"/>
    </source>
</evidence>
<reference evidence="9 11" key="1">
    <citation type="submission" date="2021-09" db="EMBL/GenBank/DDBJ databases">
        <title>Genomic insights and catalytic innovation underlie evolution of tropane alkaloids biosynthesis.</title>
        <authorList>
            <person name="Wang Y.-J."/>
            <person name="Tian T."/>
            <person name="Huang J.-P."/>
            <person name="Huang S.-X."/>
        </authorList>
    </citation>
    <scope>NUCLEOTIDE SEQUENCE [LARGE SCALE GENOMIC DNA]</scope>
    <source>
        <strain evidence="9">KIB-2018</strain>
        <tissue evidence="9">Leaf</tissue>
    </source>
</reference>
<dbReference type="Pfam" id="PF00737">
    <property type="entry name" value="PsbH"/>
    <property type="match status" value="1"/>
</dbReference>
<evidence type="ECO:0000256" key="4">
    <source>
        <dbReference type="ARBA" id="ARBA00022692"/>
    </source>
</evidence>
<comment type="subcellular location">
    <subcellularLocation>
        <location evidence="1">Plastid</location>
        <location evidence="1">Chloroplast thylakoid membrane</location>
        <topology evidence="1">Single-pass membrane protein</topology>
    </subcellularLocation>
</comment>
<keyword evidence="2" id="KW-0602">Photosynthesis</keyword>
<dbReference type="GO" id="GO:0009523">
    <property type="term" value="C:photosystem II"/>
    <property type="evidence" value="ECO:0007669"/>
    <property type="project" value="UniProtKB-KW"/>
</dbReference>
<evidence type="ECO:0000313" key="10">
    <source>
        <dbReference type="EMBL" id="KAJ8768842.1"/>
    </source>
</evidence>
<evidence type="ECO:0000256" key="6">
    <source>
        <dbReference type="ARBA" id="ARBA00023136"/>
    </source>
</evidence>
<accession>A0AAV8TLB0</accession>
<dbReference type="AlphaFoldDB" id="A0AAV8TLB0"/>
<dbReference type="Gene3D" id="1.20.5.880">
    <property type="entry name" value="Photosystem II reaction center protein H"/>
    <property type="match status" value="1"/>
</dbReference>
<proteinExistence type="predicted"/>
<sequence length="57" mass="6211">MATQSIEGSYRSGPRQTILGDLTIPLMGVVVALFVIFLTIILEIKNFSILLDGISMN</sequence>
<protein>
    <recommendedName>
        <fullName evidence="12">Photosystem II reaction center protein H</fullName>
    </recommendedName>
</protein>
<feature type="transmembrane region" description="Helical" evidence="8">
    <location>
        <begin position="22"/>
        <end position="42"/>
    </location>
</feature>
<evidence type="ECO:0000256" key="1">
    <source>
        <dbReference type="ARBA" id="ARBA00004581"/>
    </source>
</evidence>